<gene>
    <name evidence="1" type="ORF">DFQ02_1222</name>
</gene>
<name>A0A3D9H3U9_9FLAO</name>
<evidence type="ECO:0000313" key="2">
    <source>
        <dbReference type="Proteomes" id="UP000256629"/>
    </source>
</evidence>
<dbReference type="OrthoDB" id="1429742at2"/>
<sequence length="181" mass="21861">MKENELLLKKIIPPKTREERDCFSNEDIIAELNQEQIKYIEKRLIELLETDNDYLIAETLVHIKSEKSIPAIFKQLKKSSSSFEKIKWASFINEIRNGDKEMELIAYNECKKMEFIYEIQGIVFCDLIKFKSPRIEKEIEKYVDHKYFLVNHYAKLVLNYNGYSDDKNKTDDSKKWWEFWR</sequence>
<reference evidence="1 2" key="1">
    <citation type="submission" date="2018-07" db="EMBL/GenBank/DDBJ databases">
        <title>Genomic Encyclopedia of Type Strains, Phase III (KMG-III): the genomes of soil and plant-associated and newly described type strains.</title>
        <authorList>
            <person name="Whitman W."/>
        </authorList>
    </citation>
    <scope>NUCLEOTIDE SEQUENCE [LARGE SCALE GENOMIC DNA]</scope>
    <source>
        <strain evidence="1 2">CECT 8487</strain>
    </source>
</reference>
<dbReference type="EMBL" id="QRDX01000022">
    <property type="protein sequence ID" value="RED44152.1"/>
    <property type="molecule type" value="Genomic_DNA"/>
</dbReference>
<keyword evidence="2" id="KW-1185">Reference proteome</keyword>
<dbReference type="AlphaFoldDB" id="A0A3D9H3U9"/>
<dbReference type="RefSeq" id="WP_116525237.1">
    <property type="nucleotide sequence ID" value="NZ_QRDX01000022.1"/>
</dbReference>
<accession>A0A3D9H3U9</accession>
<evidence type="ECO:0000313" key="1">
    <source>
        <dbReference type="EMBL" id="RED44152.1"/>
    </source>
</evidence>
<organism evidence="1 2">
    <name type="scientific">Seonamhaeicola aphaedonensis</name>
    <dbReference type="NCBI Taxonomy" id="1461338"/>
    <lineage>
        <taxon>Bacteria</taxon>
        <taxon>Pseudomonadati</taxon>
        <taxon>Bacteroidota</taxon>
        <taxon>Flavobacteriia</taxon>
        <taxon>Flavobacteriales</taxon>
        <taxon>Flavobacteriaceae</taxon>
    </lineage>
</organism>
<dbReference type="Proteomes" id="UP000256629">
    <property type="component" value="Unassembled WGS sequence"/>
</dbReference>
<proteinExistence type="predicted"/>
<comment type="caution">
    <text evidence="1">The sequence shown here is derived from an EMBL/GenBank/DDBJ whole genome shotgun (WGS) entry which is preliminary data.</text>
</comment>
<protein>
    <submittedName>
        <fullName evidence="1">Uncharacterized protein</fullName>
    </submittedName>
</protein>